<comment type="caution">
    <text evidence="2">The sequence shown here is derived from an EMBL/GenBank/DDBJ whole genome shotgun (WGS) entry which is preliminary data.</text>
</comment>
<dbReference type="PANTHER" id="PTHR35477">
    <property type="entry name" value="OS06G0728500 PROTEIN"/>
    <property type="match status" value="1"/>
</dbReference>
<feature type="compositionally biased region" description="Low complexity" evidence="1">
    <location>
        <begin position="467"/>
        <end position="480"/>
    </location>
</feature>
<dbReference type="EMBL" id="JACGWM010000005">
    <property type="protein sequence ID" value="KAL0371735.1"/>
    <property type="molecule type" value="Genomic_DNA"/>
</dbReference>
<dbReference type="PANTHER" id="PTHR35477:SF1">
    <property type="entry name" value="OS06G0728500 PROTEIN"/>
    <property type="match status" value="1"/>
</dbReference>
<name>A0AAW2QUQ0_9LAMI</name>
<reference evidence="2" key="1">
    <citation type="submission" date="2020-06" db="EMBL/GenBank/DDBJ databases">
        <authorList>
            <person name="Li T."/>
            <person name="Hu X."/>
            <person name="Zhang T."/>
            <person name="Song X."/>
            <person name="Zhang H."/>
            <person name="Dai N."/>
            <person name="Sheng W."/>
            <person name="Hou X."/>
            <person name="Wei L."/>
        </authorList>
    </citation>
    <scope>NUCLEOTIDE SEQUENCE</scope>
    <source>
        <strain evidence="2">KEN8</strain>
        <tissue evidence="2">Leaf</tissue>
    </source>
</reference>
<reference evidence="2" key="2">
    <citation type="journal article" date="2024" name="Plant">
        <title>Genomic evolution and insights into agronomic trait innovations of Sesamum species.</title>
        <authorList>
            <person name="Miao H."/>
            <person name="Wang L."/>
            <person name="Qu L."/>
            <person name="Liu H."/>
            <person name="Sun Y."/>
            <person name="Le M."/>
            <person name="Wang Q."/>
            <person name="Wei S."/>
            <person name="Zheng Y."/>
            <person name="Lin W."/>
            <person name="Duan Y."/>
            <person name="Cao H."/>
            <person name="Xiong S."/>
            <person name="Wang X."/>
            <person name="Wei L."/>
            <person name="Li C."/>
            <person name="Ma Q."/>
            <person name="Ju M."/>
            <person name="Zhao R."/>
            <person name="Li G."/>
            <person name="Mu C."/>
            <person name="Tian Q."/>
            <person name="Mei H."/>
            <person name="Zhang T."/>
            <person name="Gao T."/>
            <person name="Zhang H."/>
        </authorList>
    </citation>
    <scope>NUCLEOTIDE SEQUENCE</scope>
    <source>
        <strain evidence="2">KEN8</strain>
    </source>
</reference>
<feature type="region of interest" description="Disordered" evidence="1">
    <location>
        <begin position="593"/>
        <end position="634"/>
    </location>
</feature>
<dbReference type="AlphaFoldDB" id="A0AAW2QUQ0"/>
<evidence type="ECO:0000256" key="1">
    <source>
        <dbReference type="SAM" id="MobiDB-lite"/>
    </source>
</evidence>
<feature type="region of interest" description="Disordered" evidence="1">
    <location>
        <begin position="458"/>
        <end position="480"/>
    </location>
</feature>
<feature type="compositionally biased region" description="Polar residues" evidence="1">
    <location>
        <begin position="594"/>
        <end position="610"/>
    </location>
</feature>
<organism evidence="2">
    <name type="scientific">Sesamum calycinum</name>
    <dbReference type="NCBI Taxonomy" id="2727403"/>
    <lineage>
        <taxon>Eukaryota</taxon>
        <taxon>Viridiplantae</taxon>
        <taxon>Streptophyta</taxon>
        <taxon>Embryophyta</taxon>
        <taxon>Tracheophyta</taxon>
        <taxon>Spermatophyta</taxon>
        <taxon>Magnoliopsida</taxon>
        <taxon>eudicotyledons</taxon>
        <taxon>Gunneridae</taxon>
        <taxon>Pentapetalae</taxon>
        <taxon>asterids</taxon>
        <taxon>lamiids</taxon>
        <taxon>Lamiales</taxon>
        <taxon>Pedaliaceae</taxon>
        <taxon>Sesamum</taxon>
    </lineage>
</organism>
<protein>
    <submittedName>
        <fullName evidence="2">Uncharacterized protein</fullName>
    </submittedName>
</protein>
<evidence type="ECO:0000313" key="2">
    <source>
        <dbReference type="EMBL" id="KAL0371735.1"/>
    </source>
</evidence>
<feature type="compositionally biased region" description="Basic and acidic residues" evidence="1">
    <location>
        <begin position="52"/>
        <end position="63"/>
    </location>
</feature>
<accession>A0AAW2QUQ0</accession>
<gene>
    <name evidence="2" type="ORF">Scaly_0855100</name>
</gene>
<feature type="region of interest" description="Disordered" evidence="1">
    <location>
        <begin position="25"/>
        <end position="72"/>
    </location>
</feature>
<sequence length="809" mass="88777">MATPAHRLIQDQNLNLLYNGATPVGKPTVGKTGRRGGLTGRKALNDISNSRKPSEIPSRKKENSSNIISIEKDPSDAKARLTKVVNENGKVAGRKALTDLTNSVKPLAQQASRAGQKLNAVAEEKAPSSLVEERFLHNHQECIKARMKSVDMDYFLKSVGLNNDMPVVLSAKGGLQSSAKKAESNMKHFMEMEEIPEQLLKSKLSGYRSPACRSPRSPKPPYMNWDDVIELRLSVDNLLGRRLVGSLCSQHNCLSRNDVSQEIDTFRQFKREGLQELLKLISIILGVISPNLYLKEMSCDARGGIDNVQTEEIDGLTSSQVHARFSAPNYIFLACKVGAEFVGTFILIIAAAAGPIVNRNCQSVGSSRAFALDFLITFSLLFVITADVATDTQCWQPKKKTKSLIEEEENNPTLLILALGIIGRHLKRFCGMETNRCDVNHLDADALLPPRKRLLAGLKRQSSDVNSSAPSTSRSAESEYGTRLNNLLRSQLSNINLSNEEIVEASRCAAMEAAKVAEAARAVAEQKAAKAAKAMAAAKSALDLVATLEEAASKEKCLKVNKMKKNVPVQALCNKNKEKSNCRTDEELARKLHQSINSSPRILKNSSGSDPKNHKRTRLKTSASSGRTSICSGIPPGEGNRPCINTSNGYYVVEVDNEGPVKVIDTIMVDLNTINPDRDDDIRLENGQGWQSSKTDQLKFQNGEVGVPSKDKSPESLDNFGKKRGRIKQKKLPLRICSFRDQTCPKEELKYQGMPLSKDNGSKTAVSNQPVFPVAASGKSLMPIERSPMWKCQSFKAPACFTQNKVMQS</sequence>
<feature type="compositionally biased region" description="Polar residues" evidence="1">
    <location>
        <begin position="620"/>
        <end position="631"/>
    </location>
</feature>
<proteinExistence type="predicted"/>